<dbReference type="RefSeq" id="WP_201363609.1">
    <property type="nucleotide sequence ID" value="NZ_BNJJ01000010.1"/>
</dbReference>
<evidence type="ECO:0000256" key="4">
    <source>
        <dbReference type="ARBA" id="ARBA00023295"/>
    </source>
</evidence>
<dbReference type="InterPro" id="IPR006710">
    <property type="entry name" value="Glyco_hydro_43"/>
</dbReference>
<comment type="caution">
    <text evidence="5">The sequence shown here is derived from an EMBL/GenBank/DDBJ whole genome shotgun (WGS) entry which is preliminary data.</text>
</comment>
<accession>A0ABQ3VKV9</accession>
<evidence type="ECO:0000256" key="1">
    <source>
        <dbReference type="ARBA" id="ARBA00009865"/>
    </source>
</evidence>
<evidence type="ECO:0000313" key="6">
    <source>
        <dbReference type="Proteomes" id="UP000635565"/>
    </source>
</evidence>
<keyword evidence="2" id="KW-0732">Signal</keyword>
<dbReference type="Gene3D" id="2.115.10.20">
    <property type="entry name" value="Glycosyl hydrolase domain, family 43"/>
    <property type="match status" value="1"/>
</dbReference>
<dbReference type="SUPFAM" id="SSF75005">
    <property type="entry name" value="Arabinanase/levansucrase/invertase"/>
    <property type="match status" value="1"/>
</dbReference>
<dbReference type="PANTHER" id="PTHR43817">
    <property type="entry name" value="GLYCOSYL HYDROLASE"/>
    <property type="match status" value="1"/>
</dbReference>
<keyword evidence="4" id="KW-0326">Glycosidase</keyword>
<keyword evidence="6" id="KW-1185">Reference proteome</keyword>
<dbReference type="CDD" id="cd18820">
    <property type="entry name" value="GH43_LbAraf43-like"/>
    <property type="match status" value="1"/>
</dbReference>
<proteinExistence type="inferred from homology"/>
<keyword evidence="3" id="KW-0378">Hydrolase</keyword>
<dbReference type="EMBL" id="BNJJ01000010">
    <property type="protein sequence ID" value="GHO85983.1"/>
    <property type="molecule type" value="Genomic_DNA"/>
</dbReference>
<evidence type="ECO:0008006" key="7">
    <source>
        <dbReference type="Google" id="ProtNLM"/>
    </source>
</evidence>
<gene>
    <name evidence="5" type="ORF">KSZ_39890</name>
</gene>
<organism evidence="5 6">
    <name type="scientific">Dictyobacter formicarum</name>
    <dbReference type="NCBI Taxonomy" id="2778368"/>
    <lineage>
        <taxon>Bacteria</taxon>
        <taxon>Bacillati</taxon>
        <taxon>Chloroflexota</taxon>
        <taxon>Ktedonobacteria</taxon>
        <taxon>Ktedonobacterales</taxon>
        <taxon>Dictyobacteraceae</taxon>
        <taxon>Dictyobacter</taxon>
    </lineage>
</organism>
<comment type="similarity">
    <text evidence="1">Belongs to the glycosyl hydrolase 43 family.</text>
</comment>
<dbReference type="InterPro" id="IPR023296">
    <property type="entry name" value="Glyco_hydro_beta-prop_sf"/>
</dbReference>
<evidence type="ECO:0000256" key="3">
    <source>
        <dbReference type="ARBA" id="ARBA00022801"/>
    </source>
</evidence>
<name>A0ABQ3VKV9_9CHLR</name>
<dbReference type="PANTHER" id="PTHR43817:SF1">
    <property type="entry name" value="HYDROLASE, FAMILY 43, PUTATIVE (AFU_ORTHOLOGUE AFUA_3G01660)-RELATED"/>
    <property type="match status" value="1"/>
</dbReference>
<dbReference type="Gene3D" id="2.60.120.560">
    <property type="entry name" value="Exo-inulinase, domain 1"/>
    <property type="match status" value="2"/>
</dbReference>
<sequence>MKRPARAITYSLLIVLLLVVTFVFPKQAPEAHAQGVTLTNPLLTGPVDPYVIYVNGYYYYTGTTATNIQIWRSATIEGLASATPVTVWTPTAGTPNCCDVWAPEIHYINNTWYIYYAADGGSDSSHRIFVLQANSSDPLGSYSEANTGNPHGQLSESSNLWAIDPNVFQDSSGKLFAVWSGWPTASGGVQNIYIASMSDPLHISSNRVQISAPTRSWETHGFGVNEGPVGFTHNGKTFITYSASFCGTPNYAVGLLTNNSTDGTTYLNASNWTKTGPILEQHDSVKGPASFVPVQSEDGTETWFLYHTTPGACDGTRTVQAQKLYWDSDGSPLLGYPVDANVPLTSPSGENGAFGWSPSAAGDPVVGSWSNNSTTSADSTSLGSGWHQIFRGDPTLIDYTVQVDAQGVATGTTSAYPKYGMYAAYQDSNNYVQGWIDTKYNVFATYAVVGGVAQNWQNANLPTGFDPTQFHTIKVTKADNVFTFYLDGTQMQQRSFNVRHGQIGLVTEDRTANYNNVSVTDNSQGWRDAFGDSAEGDTTDGLKTGNWSIQGPGAANGSSLGAGWQQIFRGNPNYENYTVQADAQWVQTGTTSAYPKYGIYAAYIDRNNFAVAFLDRQYGVYATYAVVGGTAQGWQNANLPAGFNPALYHTIKVVKAGSTFTFYLDGTQMQQRSFNLLDGQPGLVTEDTAANYSNFSVSNVN</sequence>
<evidence type="ECO:0000256" key="2">
    <source>
        <dbReference type="ARBA" id="ARBA00022729"/>
    </source>
</evidence>
<evidence type="ECO:0000313" key="5">
    <source>
        <dbReference type="EMBL" id="GHO85983.1"/>
    </source>
</evidence>
<protein>
    <recommendedName>
        <fullName evidence="7">Hydrolase</fullName>
    </recommendedName>
</protein>
<dbReference type="Proteomes" id="UP000635565">
    <property type="component" value="Unassembled WGS sequence"/>
</dbReference>
<reference evidence="5 6" key="1">
    <citation type="journal article" date="2021" name="Int. J. Syst. Evol. Microbiol.">
        <title>Reticulibacter mediterranei gen. nov., sp. nov., within the new family Reticulibacteraceae fam. nov., and Ktedonospora formicarum gen. nov., sp. nov., Ktedonobacter robiniae sp. nov., Dictyobacter formicarum sp. nov. and Dictyobacter arantiisoli sp. nov., belonging to the class Ktedonobacteria.</title>
        <authorList>
            <person name="Yabe S."/>
            <person name="Zheng Y."/>
            <person name="Wang C.M."/>
            <person name="Sakai Y."/>
            <person name="Abe K."/>
            <person name="Yokota A."/>
            <person name="Donadio S."/>
            <person name="Cavaletti L."/>
            <person name="Monciardini P."/>
        </authorList>
    </citation>
    <scope>NUCLEOTIDE SEQUENCE [LARGE SCALE GENOMIC DNA]</scope>
    <source>
        <strain evidence="5 6">SOSP1-9</strain>
    </source>
</reference>
<dbReference type="Pfam" id="PF04616">
    <property type="entry name" value="Glyco_hydro_43"/>
    <property type="match status" value="1"/>
</dbReference>